<feature type="domain" description="Mur ligase C-terminal" evidence="4">
    <location>
        <begin position="266"/>
        <end position="393"/>
    </location>
</feature>
<dbReference type="PANTHER" id="PTHR43024:SF1">
    <property type="entry name" value="UDP-N-ACETYLMURAMOYL-TRIPEPTIDE--D-ALANYL-D-ALANINE LIGASE"/>
    <property type="match status" value="1"/>
</dbReference>
<dbReference type="InterPro" id="IPR013221">
    <property type="entry name" value="Mur_ligase_cen"/>
</dbReference>
<dbReference type="Pfam" id="PF02875">
    <property type="entry name" value="Mur_ligase_C"/>
    <property type="match status" value="1"/>
</dbReference>
<dbReference type="InterPro" id="IPR051046">
    <property type="entry name" value="MurCDEF_CellWall_CoF430Synth"/>
</dbReference>
<feature type="domain" description="Mur ligase central" evidence="5">
    <location>
        <begin position="93"/>
        <end position="208"/>
    </location>
</feature>
<name>A0A2H0NGN4_9BACT</name>
<dbReference type="Proteomes" id="UP000230564">
    <property type="component" value="Unassembled WGS sequence"/>
</dbReference>
<evidence type="ECO:0000256" key="2">
    <source>
        <dbReference type="ARBA" id="ARBA00022741"/>
    </source>
</evidence>
<evidence type="ECO:0000313" key="6">
    <source>
        <dbReference type="EMBL" id="PIR07226.1"/>
    </source>
</evidence>
<dbReference type="InterPro" id="IPR036565">
    <property type="entry name" value="Mur-like_cat_sf"/>
</dbReference>
<comment type="caution">
    <text evidence="6">The sequence shown here is derived from an EMBL/GenBank/DDBJ whole genome shotgun (WGS) entry which is preliminary data.</text>
</comment>
<evidence type="ECO:0000259" key="5">
    <source>
        <dbReference type="Pfam" id="PF08245"/>
    </source>
</evidence>
<keyword evidence="1 6" id="KW-0436">Ligase</keyword>
<dbReference type="Gene3D" id="3.40.1190.10">
    <property type="entry name" value="Mur-like, catalytic domain"/>
    <property type="match status" value="1"/>
</dbReference>
<dbReference type="AlphaFoldDB" id="A0A2H0NGN4"/>
<proteinExistence type="predicted"/>
<dbReference type="PANTHER" id="PTHR43024">
    <property type="entry name" value="UDP-N-ACETYLMURAMOYL-TRIPEPTIDE--D-ALANYL-D-ALANINE LIGASE"/>
    <property type="match status" value="1"/>
</dbReference>
<dbReference type="GO" id="GO:0005524">
    <property type="term" value="F:ATP binding"/>
    <property type="evidence" value="ECO:0007669"/>
    <property type="project" value="UniProtKB-KW"/>
</dbReference>
<evidence type="ECO:0000256" key="1">
    <source>
        <dbReference type="ARBA" id="ARBA00022598"/>
    </source>
</evidence>
<evidence type="ECO:0000259" key="4">
    <source>
        <dbReference type="Pfam" id="PF02875"/>
    </source>
</evidence>
<gene>
    <name evidence="6" type="ORF">COV55_00590</name>
</gene>
<keyword evidence="3" id="KW-0067">ATP-binding</keyword>
<dbReference type="EMBL" id="PCWQ01000006">
    <property type="protein sequence ID" value="PIR07226.1"/>
    <property type="molecule type" value="Genomic_DNA"/>
</dbReference>
<dbReference type="SUPFAM" id="SSF53244">
    <property type="entry name" value="MurD-like peptide ligases, peptide-binding domain"/>
    <property type="match status" value="1"/>
</dbReference>
<organism evidence="6 7">
    <name type="scientific">Candidatus Komeilibacteria bacterium CG11_big_fil_rev_8_21_14_0_20_36_20</name>
    <dbReference type="NCBI Taxonomy" id="1974477"/>
    <lineage>
        <taxon>Bacteria</taxon>
        <taxon>Candidatus Komeiliibacteriota</taxon>
    </lineage>
</organism>
<protein>
    <submittedName>
        <fullName evidence="6">UDP-N-acetylmuramoyl-tripeptide--D-alanyl-D-alanine ligase</fullName>
    </submittedName>
</protein>
<evidence type="ECO:0000313" key="7">
    <source>
        <dbReference type="Proteomes" id="UP000230564"/>
    </source>
</evidence>
<reference evidence="6 7" key="1">
    <citation type="submission" date="2017-09" db="EMBL/GenBank/DDBJ databases">
        <title>Depth-based differentiation of microbial function through sediment-hosted aquifers and enrichment of novel symbionts in the deep terrestrial subsurface.</title>
        <authorList>
            <person name="Probst A.J."/>
            <person name="Ladd B."/>
            <person name="Jarett J.K."/>
            <person name="Geller-Mcgrath D.E."/>
            <person name="Sieber C.M."/>
            <person name="Emerson J.B."/>
            <person name="Anantharaman K."/>
            <person name="Thomas B.C."/>
            <person name="Malmstrom R."/>
            <person name="Stieglmeier M."/>
            <person name="Klingl A."/>
            <person name="Woyke T."/>
            <person name="Ryan C.M."/>
            <person name="Banfield J.F."/>
        </authorList>
    </citation>
    <scope>NUCLEOTIDE SEQUENCE [LARGE SCALE GENOMIC DNA]</scope>
    <source>
        <strain evidence="6">CG11_big_fil_rev_8_21_14_0_20_36_20</strain>
    </source>
</reference>
<dbReference type="InterPro" id="IPR004101">
    <property type="entry name" value="Mur_ligase_C"/>
</dbReference>
<dbReference type="Pfam" id="PF08245">
    <property type="entry name" value="Mur_ligase_M"/>
    <property type="match status" value="1"/>
</dbReference>
<dbReference type="InterPro" id="IPR036615">
    <property type="entry name" value="Mur_ligase_C_dom_sf"/>
</dbReference>
<evidence type="ECO:0000256" key="3">
    <source>
        <dbReference type="ARBA" id="ARBA00022840"/>
    </source>
</evidence>
<dbReference type="GO" id="GO:0016881">
    <property type="term" value="F:acid-amino acid ligase activity"/>
    <property type="evidence" value="ECO:0007669"/>
    <property type="project" value="InterPro"/>
</dbReference>
<dbReference type="SUPFAM" id="SSF53623">
    <property type="entry name" value="MurD-like peptide ligases, catalytic domain"/>
    <property type="match status" value="1"/>
</dbReference>
<accession>A0A2H0NGN4</accession>
<dbReference type="Gene3D" id="3.90.190.20">
    <property type="entry name" value="Mur ligase, C-terminal domain"/>
    <property type="match status" value="1"/>
</dbReference>
<keyword evidence="2" id="KW-0547">Nucleotide-binding</keyword>
<sequence>MKKILYFILKILAQTVVNKYQPKVIGITGSVGKTSAKKAIFCVLKNKFRVKQSTKNYNNEIGLPLTVLLWEHSPGKNIFKWFGLFIHALTLIFAREEKYPEILILEMGADRPGDIKYLTSIAKPSIAVITAIGQSHLEFFGTIENVLKEKISILDSLNKDGLGIINSDDPLLRRTIGQIKTRLKTFGQNEDSDVRVLNVHLATRENQYGTSFKLSYRGAEVPMFIPEALGWQHAQAAAAGCAVGLSLGLNLIEIGEQLKEYVAEHGRSKLIVGIKNSWIIDDTYNASPQSAAAVLNILHDMPINGRKIAVFGDMLELGSLSEEGHRKVGQQIVELNIDYLFVIGERSRDIARGAKEAGMIEDKIYHFAFTKEAGLFLQDRIKEDDVILVKGSRGSKMEQVVYEIMANPWESKEVLVGPVDK</sequence>